<gene>
    <name evidence="7" type="ORF">ASJ82_05050</name>
    <name evidence="8" type="ORF">MSCUN_04610</name>
</gene>
<sequence>MQLSEKEILEKLKTGEIRLFEIEKYTNTANEATDIRRKYIENETKVQLPHIASYSIDMTDTAAKNIENQIGTIQIPVGVVGPIEINMDNETFKTYVPMATTEGALLASVNRGCSTIRKSGGCNVSILANQMTRAPVIKTKSTRDANQLKQWIKNNFDEIKKVAQSTTSHGKLLKIDPIAIVGRYVYPRFVFDSGDSMGMNMVTIATEEALKLIEKENDIDVIALSGNFCVDKKPSAINMIEGRGKSVVAEVIVPKEVVEKTLKTTTQEIVEVNYSKNLLGSAISGSFGYNAHFANMVAALFLATGQDPAHVVEASLGITTAENENGDLYFSVTLPDLPVATVGGGTRLETATESLNLIDAKGSGKVNKFASIVAGIVLAGELSLAGALAAGHLASAHKKLGR</sequence>
<reference evidence="7 9" key="2">
    <citation type="journal article" date="2017" name="BMC Genomics">
        <title>Genomic analysis of methanogenic archaea reveals a shift towards energy conservation.</title>
        <authorList>
            <person name="Gilmore S.P."/>
            <person name="Henske J.K."/>
            <person name="Sexton J.A."/>
            <person name="Solomon K.V."/>
            <person name="Seppala S."/>
            <person name="Yoo J.I."/>
            <person name="Huyett L.M."/>
            <person name="Pressman A."/>
            <person name="Cogan J.Z."/>
            <person name="Kivenson V."/>
            <person name="Peng X."/>
            <person name="Tan Y."/>
            <person name="Valentine D.L."/>
            <person name="O'Malley M.A."/>
        </authorList>
    </citation>
    <scope>NUCLEOTIDE SEQUENCE [LARGE SCALE GENOMIC DNA]</scope>
    <source>
        <strain evidence="7 9">1R-7</strain>
    </source>
</reference>
<evidence type="ECO:0000313" key="8">
    <source>
        <dbReference type="EMBL" id="PWL08747.1"/>
    </source>
</evidence>
<dbReference type="AlphaFoldDB" id="A0A2A2HFD1"/>
<evidence type="ECO:0000256" key="2">
    <source>
        <dbReference type="ARBA" id="ARBA00022857"/>
    </source>
</evidence>
<dbReference type="GO" id="GO:0016126">
    <property type="term" value="P:sterol biosynthetic process"/>
    <property type="evidence" value="ECO:0007669"/>
    <property type="project" value="TreeGrafter"/>
</dbReference>
<dbReference type="CDD" id="cd00643">
    <property type="entry name" value="HMG-CoA_reductase_classI"/>
    <property type="match status" value="1"/>
</dbReference>
<dbReference type="GO" id="GO:0004420">
    <property type="term" value="F:hydroxymethylglutaryl-CoA reductase (NADPH) activity"/>
    <property type="evidence" value="ECO:0007669"/>
    <property type="project" value="UniProtKB-EC"/>
</dbReference>
<dbReference type="OrthoDB" id="10981at2157"/>
<dbReference type="RefSeq" id="WP_095608080.1">
    <property type="nucleotide sequence ID" value="NZ_LMVN01000003.1"/>
</dbReference>
<comment type="caution">
    <text evidence="7">The sequence shown here is derived from an EMBL/GenBank/DDBJ whole genome shotgun (WGS) entry which is preliminary data.</text>
</comment>
<protein>
    <recommendedName>
        <fullName evidence="6">3-hydroxy-3-methylglutaryl coenzyme A reductase</fullName>
        <shortName evidence="6">HMG-CoA reductase</shortName>
        <ecNumber evidence="6">1.1.1.34</ecNumber>
    </recommendedName>
</protein>
<dbReference type="InterPro" id="IPR023076">
    <property type="entry name" value="HMG_CoA_Rdtase_CS"/>
</dbReference>
<dbReference type="GO" id="GO:0008299">
    <property type="term" value="P:isoprenoid biosynthetic process"/>
    <property type="evidence" value="ECO:0007669"/>
    <property type="project" value="InterPro"/>
</dbReference>
<evidence type="ECO:0000313" key="7">
    <source>
        <dbReference type="EMBL" id="PAV08016.1"/>
    </source>
</evidence>
<name>A0A2A2HFD1_9EURY</name>
<keyword evidence="2 6" id="KW-0521">NADP</keyword>
<dbReference type="Gene3D" id="3.90.770.10">
    <property type="entry name" value="3-hydroxy-3-methylglutaryl-coenzyme A Reductase, Chain A, domain 2"/>
    <property type="match status" value="1"/>
</dbReference>
<dbReference type="UniPathway" id="UPA00058">
    <property type="reaction ID" value="UER00103"/>
</dbReference>
<dbReference type="PANTHER" id="PTHR10572">
    <property type="entry name" value="3-HYDROXY-3-METHYLGLUTARYL-COENZYME A REDUCTASE"/>
    <property type="match status" value="1"/>
</dbReference>
<dbReference type="InterPro" id="IPR023074">
    <property type="entry name" value="HMG_CoA_Rdtase_cat_sf"/>
</dbReference>
<evidence type="ECO:0000256" key="5">
    <source>
        <dbReference type="ARBA" id="ARBA00058982"/>
    </source>
</evidence>
<dbReference type="EMBL" id="LWMS01000010">
    <property type="protein sequence ID" value="PWL08747.1"/>
    <property type="molecule type" value="Genomic_DNA"/>
</dbReference>
<keyword evidence="9" id="KW-1185">Reference proteome</keyword>
<dbReference type="EC" id="1.1.1.34" evidence="6"/>
<dbReference type="NCBIfam" id="TIGR00533">
    <property type="entry name" value="HMG_CoA_R_NADP"/>
    <property type="match status" value="1"/>
</dbReference>
<comment type="pathway">
    <text evidence="6">Metabolic intermediate biosynthesis; (R)-mevalonate biosynthesis; (R)-mevalonate from acetyl-CoA: step 3/3.</text>
</comment>
<dbReference type="Pfam" id="PF00368">
    <property type="entry name" value="HMG-CoA_red"/>
    <property type="match status" value="1"/>
</dbReference>
<dbReference type="InterPro" id="IPR009023">
    <property type="entry name" value="HMG_CoA_Rdtase_NAD(P)-bd_sf"/>
</dbReference>
<dbReference type="EMBL" id="LMVN01000003">
    <property type="protein sequence ID" value="PAV08016.1"/>
    <property type="molecule type" value="Genomic_DNA"/>
</dbReference>
<dbReference type="InterPro" id="IPR004554">
    <property type="entry name" value="HMG_CoA_Rdtase_eu_arc"/>
</dbReference>
<dbReference type="FunFam" id="3.30.70.420:FF:000001">
    <property type="entry name" value="3-hydroxy-3-methylglutaryl coenzyme A reductase"/>
    <property type="match status" value="1"/>
</dbReference>
<dbReference type="GO" id="GO:0015936">
    <property type="term" value="P:coenzyme A metabolic process"/>
    <property type="evidence" value="ECO:0007669"/>
    <property type="project" value="InterPro"/>
</dbReference>
<dbReference type="SUPFAM" id="SSF55035">
    <property type="entry name" value="NAD-binding domain of HMG-CoA reductase"/>
    <property type="match status" value="1"/>
</dbReference>
<evidence type="ECO:0000256" key="1">
    <source>
        <dbReference type="ARBA" id="ARBA00007661"/>
    </source>
</evidence>
<evidence type="ECO:0000256" key="4">
    <source>
        <dbReference type="ARBA" id="ARBA00049903"/>
    </source>
</evidence>
<dbReference type="SUPFAM" id="SSF56542">
    <property type="entry name" value="Substrate-binding domain of HMG-CoA reductase"/>
    <property type="match status" value="1"/>
</dbReference>
<dbReference type="Proteomes" id="UP000246004">
    <property type="component" value="Unassembled WGS sequence"/>
</dbReference>
<dbReference type="InterPro" id="IPR002202">
    <property type="entry name" value="HMG_CoA_Rdtase"/>
</dbReference>
<evidence type="ECO:0000313" key="9">
    <source>
        <dbReference type="Proteomes" id="UP000217528"/>
    </source>
</evidence>
<comment type="function">
    <text evidence="5">Converts HMG-CoA to mevalonate.</text>
</comment>
<dbReference type="InterPro" id="IPR009029">
    <property type="entry name" value="HMG_CoA_Rdtase_sub-bd_dom_sf"/>
</dbReference>
<evidence type="ECO:0000313" key="10">
    <source>
        <dbReference type="Proteomes" id="UP000246004"/>
    </source>
</evidence>
<organism evidence="7 9">
    <name type="scientific">Methanosphaera cuniculi</name>
    <dbReference type="NCBI Taxonomy" id="1077256"/>
    <lineage>
        <taxon>Archaea</taxon>
        <taxon>Methanobacteriati</taxon>
        <taxon>Methanobacteriota</taxon>
        <taxon>Methanomada group</taxon>
        <taxon>Methanobacteria</taxon>
        <taxon>Methanobacteriales</taxon>
        <taxon>Methanobacteriaceae</taxon>
        <taxon>Methanosphaera</taxon>
    </lineage>
</organism>
<dbReference type="Gene3D" id="3.30.70.420">
    <property type="entry name" value="Hydroxymethylglutaryl-CoA reductase, class I/II, NAD/NADP-binding domain"/>
    <property type="match status" value="1"/>
</dbReference>
<dbReference type="PROSITE" id="PS50065">
    <property type="entry name" value="HMG_COA_REDUCTASE_4"/>
    <property type="match status" value="1"/>
</dbReference>
<evidence type="ECO:0000256" key="6">
    <source>
        <dbReference type="RuleBase" id="RU361219"/>
    </source>
</evidence>
<dbReference type="Proteomes" id="UP000217528">
    <property type="component" value="Unassembled WGS sequence"/>
</dbReference>
<comment type="similarity">
    <text evidence="1 6">Belongs to the HMG-CoA reductase family.</text>
</comment>
<dbReference type="PROSITE" id="PS00066">
    <property type="entry name" value="HMG_COA_REDUCTASE_1"/>
    <property type="match status" value="1"/>
</dbReference>
<proteinExistence type="inferred from homology"/>
<evidence type="ECO:0000256" key="3">
    <source>
        <dbReference type="ARBA" id="ARBA00023002"/>
    </source>
</evidence>
<dbReference type="InterPro" id="IPR023282">
    <property type="entry name" value="HMG_CoA_Rdtase_N"/>
</dbReference>
<dbReference type="PANTHER" id="PTHR10572:SF24">
    <property type="entry name" value="3-HYDROXY-3-METHYLGLUTARYL-COENZYME A REDUCTASE"/>
    <property type="match status" value="1"/>
</dbReference>
<accession>A0A2A2HFD1</accession>
<dbReference type="Gene3D" id="1.10.3270.10">
    <property type="entry name" value="HMGR, N-terminal domain"/>
    <property type="match status" value="1"/>
</dbReference>
<comment type="catalytic activity">
    <reaction evidence="4 6">
        <text>(R)-mevalonate + 2 NADP(+) + CoA = (3S)-3-hydroxy-3-methylglutaryl-CoA + 2 NADPH + 2 H(+)</text>
        <dbReference type="Rhea" id="RHEA:15989"/>
        <dbReference type="ChEBI" id="CHEBI:15378"/>
        <dbReference type="ChEBI" id="CHEBI:36464"/>
        <dbReference type="ChEBI" id="CHEBI:43074"/>
        <dbReference type="ChEBI" id="CHEBI:57287"/>
        <dbReference type="ChEBI" id="CHEBI:57783"/>
        <dbReference type="ChEBI" id="CHEBI:58349"/>
        <dbReference type="EC" id="1.1.1.34"/>
    </reaction>
</comment>
<keyword evidence="3 6" id="KW-0560">Oxidoreductase</keyword>
<reference evidence="8 10" key="1">
    <citation type="submission" date="2016-04" db="EMBL/GenBank/DDBJ databases">
        <title>Genome sequence of Methanosphaera cuniculi DSM 4103.</title>
        <authorList>
            <person name="Poehlein A."/>
            <person name="Seedorf H."/>
            <person name="Daniel R."/>
        </authorList>
    </citation>
    <scope>NUCLEOTIDE SEQUENCE [LARGE SCALE GENOMIC DNA]</scope>
    <source>
        <strain evidence="8 10">DSM 4103</strain>
    </source>
</reference>
<dbReference type="PRINTS" id="PR00071">
    <property type="entry name" value="HMGCOARDTASE"/>
</dbReference>